<dbReference type="Proteomes" id="UP001445076">
    <property type="component" value="Unassembled WGS sequence"/>
</dbReference>
<comment type="caution">
    <text evidence="6">The sequence shown here is derived from an EMBL/GenBank/DDBJ whole genome shotgun (WGS) entry which is preliminary data.</text>
</comment>
<dbReference type="CDD" id="cd05301">
    <property type="entry name" value="GDH"/>
    <property type="match status" value="1"/>
</dbReference>
<dbReference type="InterPro" id="IPR006140">
    <property type="entry name" value="D-isomer_DH_NAD-bd"/>
</dbReference>
<reference evidence="6 7" key="1">
    <citation type="journal article" date="2024" name="BMC Genomics">
        <title>Genome assembly of redclaw crayfish (Cherax quadricarinatus) provides insights into its immune adaptation and hypoxia tolerance.</title>
        <authorList>
            <person name="Liu Z."/>
            <person name="Zheng J."/>
            <person name="Li H."/>
            <person name="Fang K."/>
            <person name="Wang S."/>
            <person name="He J."/>
            <person name="Zhou D."/>
            <person name="Weng S."/>
            <person name="Chi M."/>
            <person name="Gu Z."/>
            <person name="He J."/>
            <person name="Li F."/>
            <person name="Wang M."/>
        </authorList>
    </citation>
    <scope>NUCLEOTIDE SEQUENCE [LARGE SCALE GENOMIC DNA]</scope>
    <source>
        <strain evidence="6">ZL_2023a</strain>
    </source>
</reference>
<evidence type="ECO:0000256" key="1">
    <source>
        <dbReference type="ARBA" id="ARBA00023002"/>
    </source>
</evidence>
<accession>A0AAW0WPV0</accession>
<dbReference type="GO" id="GO:0008465">
    <property type="term" value="F:hydroxypyruvate reductase (NADH) activity"/>
    <property type="evidence" value="ECO:0007669"/>
    <property type="project" value="TreeGrafter"/>
</dbReference>
<dbReference type="SUPFAM" id="SSF51735">
    <property type="entry name" value="NAD(P)-binding Rossmann-fold domains"/>
    <property type="match status" value="1"/>
</dbReference>
<evidence type="ECO:0000313" key="7">
    <source>
        <dbReference type="Proteomes" id="UP001445076"/>
    </source>
</evidence>
<keyword evidence="1 3" id="KW-0560">Oxidoreductase</keyword>
<sequence length="377" mass="41343">MMLGVPVYVALRLGTFTTLLKTKTLINHTPSTKILILTSLHHLKRTISVSATTMSRPRVLITRRDVPQKALDIINDKCEVDIWHESFPIPRDELLKKISGKDAILCCVTEKIDKDVLDAAGPNLKVIGTMSVGHDHLNLEEIKRRGIKVGYTPGILTDATAELTVALLLATSRRMFEAHTEILNGGWKKSVWSPLWMNGWGLLGSTVGIFGLGRIGQGVLRRLQGFGVKRFIYSGHFPRKEGEEMGAEYVSFDNLLAESDFIIVTCALNDETREIFDDKAFAKMKNSAIIVNTSRGGVIHQDALIKALKTKQIRAAGLDVMVPEPLPTDHELITLPNCTLIPHIGSAEATTREAMATLTATNIVAGLEGHPMPAALC</sequence>
<dbReference type="PANTHER" id="PTHR10996:SF277">
    <property type="entry name" value="GLYOXYLATE REDUCTASE_HYDROXYPYRUVATE REDUCTASE"/>
    <property type="match status" value="1"/>
</dbReference>
<dbReference type="GO" id="GO:0030267">
    <property type="term" value="F:glyoxylate reductase (NADPH) activity"/>
    <property type="evidence" value="ECO:0007669"/>
    <property type="project" value="TreeGrafter"/>
</dbReference>
<evidence type="ECO:0000256" key="3">
    <source>
        <dbReference type="RuleBase" id="RU003719"/>
    </source>
</evidence>
<dbReference type="PANTHER" id="PTHR10996">
    <property type="entry name" value="2-HYDROXYACID DEHYDROGENASE-RELATED"/>
    <property type="match status" value="1"/>
</dbReference>
<dbReference type="SUPFAM" id="SSF52283">
    <property type="entry name" value="Formate/glycerate dehydrogenase catalytic domain-like"/>
    <property type="match status" value="1"/>
</dbReference>
<comment type="similarity">
    <text evidence="3">Belongs to the D-isomer specific 2-hydroxyacid dehydrogenase family.</text>
</comment>
<dbReference type="AlphaFoldDB" id="A0AAW0WPV0"/>
<dbReference type="InterPro" id="IPR036291">
    <property type="entry name" value="NAD(P)-bd_dom_sf"/>
</dbReference>
<dbReference type="InterPro" id="IPR006139">
    <property type="entry name" value="D-isomer_2_OHA_DH_cat_dom"/>
</dbReference>
<dbReference type="Pfam" id="PF02826">
    <property type="entry name" value="2-Hacid_dh_C"/>
    <property type="match status" value="1"/>
</dbReference>
<dbReference type="Gene3D" id="3.40.50.720">
    <property type="entry name" value="NAD(P)-binding Rossmann-like Domain"/>
    <property type="match status" value="2"/>
</dbReference>
<dbReference type="InterPro" id="IPR050223">
    <property type="entry name" value="D-isomer_2-hydroxyacid_DH"/>
</dbReference>
<proteinExistence type="inferred from homology"/>
<dbReference type="Pfam" id="PF00389">
    <property type="entry name" value="2-Hacid_dh"/>
    <property type="match status" value="1"/>
</dbReference>
<name>A0AAW0WPV0_CHEQU</name>
<feature type="domain" description="D-isomer specific 2-hydroxyacid dehydrogenase catalytic" evidence="4">
    <location>
        <begin position="59"/>
        <end position="374"/>
    </location>
</feature>
<feature type="domain" description="D-isomer specific 2-hydroxyacid dehydrogenase NAD-binding" evidence="5">
    <location>
        <begin position="165"/>
        <end position="345"/>
    </location>
</feature>
<keyword evidence="7" id="KW-1185">Reference proteome</keyword>
<evidence type="ECO:0000313" key="6">
    <source>
        <dbReference type="EMBL" id="KAK8729340.1"/>
    </source>
</evidence>
<dbReference type="GO" id="GO:0051287">
    <property type="term" value="F:NAD binding"/>
    <property type="evidence" value="ECO:0007669"/>
    <property type="project" value="InterPro"/>
</dbReference>
<organism evidence="6 7">
    <name type="scientific">Cherax quadricarinatus</name>
    <name type="common">Australian red claw crayfish</name>
    <dbReference type="NCBI Taxonomy" id="27406"/>
    <lineage>
        <taxon>Eukaryota</taxon>
        <taxon>Metazoa</taxon>
        <taxon>Ecdysozoa</taxon>
        <taxon>Arthropoda</taxon>
        <taxon>Crustacea</taxon>
        <taxon>Multicrustacea</taxon>
        <taxon>Malacostraca</taxon>
        <taxon>Eumalacostraca</taxon>
        <taxon>Eucarida</taxon>
        <taxon>Decapoda</taxon>
        <taxon>Pleocyemata</taxon>
        <taxon>Astacidea</taxon>
        <taxon>Parastacoidea</taxon>
        <taxon>Parastacidae</taxon>
        <taxon>Cherax</taxon>
    </lineage>
</organism>
<protein>
    <recommendedName>
        <fullName evidence="2">Glyoxylate reductase/hydroxypyruvate reductase</fullName>
    </recommendedName>
</protein>
<gene>
    <name evidence="6" type="ORF">OTU49_008774</name>
</gene>
<evidence type="ECO:0000256" key="2">
    <source>
        <dbReference type="ARBA" id="ARBA00073306"/>
    </source>
</evidence>
<dbReference type="FunFam" id="3.40.50.720:FF:000026">
    <property type="entry name" value="Glyoxylate/hydroxypyruvate reductase B"/>
    <property type="match status" value="1"/>
</dbReference>
<evidence type="ECO:0000259" key="5">
    <source>
        <dbReference type="Pfam" id="PF02826"/>
    </source>
</evidence>
<evidence type="ECO:0000259" key="4">
    <source>
        <dbReference type="Pfam" id="PF00389"/>
    </source>
</evidence>
<dbReference type="EMBL" id="JARKIK010000068">
    <property type="protein sequence ID" value="KAK8729340.1"/>
    <property type="molecule type" value="Genomic_DNA"/>
</dbReference>
<dbReference type="GO" id="GO:0005829">
    <property type="term" value="C:cytosol"/>
    <property type="evidence" value="ECO:0007669"/>
    <property type="project" value="TreeGrafter"/>
</dbReference>